<dbReference type="InterPro" id="IPR029052">
    <property type="entry name" value="Metallo-depent_PP-like"/>
</dbReference>
<protein>
    <submittedName>
        <fullName evidence="2">Metallophosphoesterase</fullName>
    </submittedName>
</protein>
<dbReference type="Pfam" id="PF00149">
    <property type="entry name" value="Metallophos"/>
    <property type="match status" value="1"/>
</dbReference>
<proteinExistence type="predicted"/>
<organism evidence="2 3">
    <name type="scientific">Azotobacter bryophylli</name>
    <dbReference type="NCBI Taxonomy" id="1986537"/>
    <lineage>
        <taxon>Bacteria</taxon>
        <taxon>Pseudomonadati</taxon>
        <taxon>Pseudomonadota</taxon>
        <taxon>Gammaproteobacteria</taxon>
        <taxon>Pseudomonadales</taxon>
        <taxon>Pseudomonadaceae</taxon>
        <taxon>Azotobacter</taxon>
    </lineage>
</organism>
<comment type="caution">
    <text evidence="2">The sequence shown here is derived from an EMBL/GenBank/DDBJ whole genome shotgun (WGS) entry which is preliminary data.</text>
</comment>
<evidence type="ECO:0000313" key="3">
    <source>
        <dbReference type="Proteomes" id="UP001595457"/>
    </source>
</evidence>
<evidence type="ECO:0000313" key="2">
    <source>
        <dbReference type="EMBL" id="MFC2973523.1"/>
    </source>
</evidence>
<keyword evidence="3" id="KW-1185">Reference proteome</keyword>
<reference evidence="3" key="1">
    <citation type="journal article" date="2019" name="Int. J. Syst. Evol. Microbiol.">
        <title>The Global Catalogue of Microorganisms (GCM) 10K type strain sequencing project: providing services to taxonomists for standard genome sequencing and annotation.</title>
        <authorList>
            <consortium name="The Broad Institute Genomics Platform"/>
            <consortium name="The Broad Institute Genome Sequencing Center for Infectious Disease"/>
            <person name="Wu L."/>
            <person name="Ma J."/>
        </authorList>
    </citation>
    <scope>NUCLEOTIDE SEQUENCE [LARGE SCALE GENOMIC DNA]</scope>
    <source>
        <strain evidence="3">KCTC 62195</strain>
    </source>
</reference>
<accession>A0ABV7AVF1</accession>
<dbReference type="Proteomes" id="UP001595457">
    <property type="component" value="Unassembled WGS sequence"/>
</dbReference>
<dbReference type="PANTHER" id="PTHR42850">
    <property type="entry name" value="METALLOPHOSPHOESTERASE"/>
    <property type="match status" value="1"/>
</dbReference>
<dbReference type="EMBL" id="JBHRSJ010000031">
    <property type="protein sequence ID" value="MFC2973523.1"/>
    <property type="molecule type" value="Genomic_DNA"/>
</dbReference>
<dbReference type="RefSeq" id="WP_377815499.1">
    <property type="nucleotide sequence ID" value="NZ_JBHRSJ010000031.1"/>
</dbReference>
<dbReference type="InterPro" id="IPR004843">
    <property type="entry name" value="Calcineurin-like_PHP"/>
</dbReference>
<dbReference type="InterPro" id="IPR050126">
    <property type="entry name" value="Ap4A_hydrolase"/>
</dbReference>
<sequence>MADPARSYDLIGDVHGCARTLEALLERLGYRRQGGVWRHPWRQVIFLGDIVDRGPRIREALHLVHDMVEADQALCIMGNHEFNLLAWSTPAPPDSARKYVRERTPRHERALRQTLDQFADHPADLHDFLAWFYRLPLFLDAERFRVVHACWDTSLIDAVRRRYPEGRIDEPFLLAAAHPGSFATQVFDRLLRGINIRLPRGLTMTSRDGFTRAFFRSKFWEEDPQTYGDIVFQPDALPVQVAQTPLPPLQKAELLSYGSDEPPLFVGHYWRQGHPALIRPNLACLDYSAVMYGKLLAYRLDQETRLDPGKFVWVDVERPESPHEWCD</sequence>
<dbReference type="SUPFAM" id="SSF56300">
    <property type="entry name" value="Metallo-dependent phosphatases"/>
    <property type="match status" value="1"/>
</dbReference>
<gene>
    <name evidence="2" type="ORF">ACFOJE_15065</name>
</gene>
<dbReference type="PANTHER" id="PTHR42850:SF7">
    <property type="entry name" value="BIS(5'-NUCLEOSYL)-TETRAPHOSPHATASE PRPE [ASYMMETRICAL]"/>
    <property type="match status" value="1"/>
</dbReference>
<dbReference type="Gene3D" id="3.60.21.10">
    <property type="match status" value="1"/>
</dbReference>
<name>A0ABV7AVF1_9GAMM</name>
<feature type="domain" description="Calcineurin-like phosphoesterase" evidence="1">
    <location>
        <begin position="10"/>
        <end position="93"/>
    </location>
</feature>
<evidence type="ECO:0000259" key="1">
    <source>
        <dbReference type="Pfam" id="PF00149"/>
    </source>
</evidence>